<dbReference type="InterPro" id="IPR015943">
    <property type="entry name" value="WD40/YVTN_repeat-like_dom_sf"/>
</dbReference>
<protein>
    <recommendedName>
        <fullName evidence="2">Photosynthesis system II assembly factor Ycf48/Hcf136-like domain-containing protein</fullName>
    </recommendedName>
</protein>
<dbReference type="AlphaFoldDB" id="T1AER3"/>
<accession>T1AER3</accession>
<reference evidence="1" key="1">
    <citation type="submission" date="2013-08" db="EMBL/GenBank/DDBJ databases">
        <authorList>
            <person name="Mendez C."/>
            <person name="Richter M."/>
            <person name="Ferrer M."/>
            <person name="Sanchez J."/>
        </authorList>
    </citation>
    <scope>NUCLEOTIDE SEQUENCE</scope>
</reference>
<comment type="caution">
    <text evidence="1">The sequence shown here is derived from an EMBL/GenBank/DDBJ whole genome shotgun (WGS) entry which is preliminary data.</text>
</comment>
<dbReference type="EMBL" id="AUZX01008557">
    <property type="protein sequence ID" value="EQD55602.1"/>
    <property type="molecule type" value="Genomic_DNA"/>
</dbReference>
<proteinExistence type="predicted"/>
<evidence type="ECO:0008006" key="2">
    <source>
        <dbReference type="Google" id="ProtNLM"/>
    </source>
</evidence>
<dbReference type="Gene3D" id="2.130.10.10">
    <property type="entry name" value="YVTN repeat-like/Quinoprotein amine dehydrogenase"/>
    <property type="match status" value="1"/>
</dbReference>
<name>T1AER3_9ZZZZ</name>
<feature type="non-terminal residue" evidence="1">
    <location>
        <position position="1"/>
    </location>
</feature>
<sequence length="129" mass="13464">GVSVVGGDATTYPPVFFGSVHGILPVQFGNTLVFYGSRDGGVTWLPTNPVRGDIYSVVDASDIFVTDGTMIYRTSDGGATWVAVQPNRSFEGVSALDFINGLDGWAIVNGDLLRTSDGGASWTDLSVAG</sequence>
<evidence type="ECO:0000313" key="1">
    <source>
        <dbReference type="EMBL" id="EQD55602.1"/>
    </source>
</evidence>
<organism evidence="1">
    <name type="scientific">mine drainage metagenome</name>
    <dbReference type="NCBI Taxonomy" id="410659"/>
    <lineage>
        <taxon>unclassified sequences</taxon>
        <taxon>metagenomes</taxon>
        <taxon>ecological metagenomes</taxon>
    </lineage>
</organism>
<reference evidence="1" key="2">
    <citation type="journal article" date="2014" name="ISME J.">
        <title>Microbial stratification in low pH oxic and suboxic macroscopic growths along an acid mine drainage.</title>
        <authorList>
            <person name="Mendez-Garcia C."/>
            <person name="Mesa V."/>
            <person name="Sprenger R.R."/>
            <person name="Richter M."/>
            <person name="Diez M.S."/>
            <person name="Solano J."/>
            <person name="Bargiela R."/>
            <person name="Golyshina O.V."/>
            <person name="Manteca A."/>
            <person name="Ramos J.L."/>
            <person name="Gallego J.R."/>
            <person name="Llorente I."/>
            <person name="Martins Dos Santos V.A."/>
            <person name="Jensen O.N."/>
            <person name="Pelaez A.I."/>
            <person name="Sanchez J."/>
            <person name="Ferrer M."/>
        </authorList>
    </citation>
    <scope>NUCLEOTIDE SEQUENCE</scope>
</reference>
<gene>
    <name evidence="1" type="ORF">B1A_11888</name>
</gene>
<dbReference type="SUPFAM" id="SSF110296">
    <property type="entry name" value="Oligoxyloglucan reducing end-specific cellobiohydrolase"/>
    <property type="match status" value="1"/>
</dbReference>
<feature type="non-terminal residue" evidence="1">
    <location>
        <position position="129"/>
    </location>
</feature>